<reference evidence="1 2" key="1">
    <citation type="submission" date="2020-12" db="EMBL/GenBank/DDBJ databases">
        <authorList>
            <person name="Ruan W."/>
            <person name="Khan S.A."/>
            <person name="Jeon C.O."/>
        </authorList>
    </citation>
    <scope>NUCLEOTIDE SEQUENCE [LARGE SCALE GENOMIC DNA]</scope>
    <source>
        <strain evidence="1 2">MA-13</strain>
    </source>
</reference>
<dbReference type="Proteomes" id="UP000663814">
    <property type="component" value="Unassembled WGS sequence"/>
</dbReference>
<proteinExistence type="predicted"/>
<protein>
    <submittedName>
        <fullName evidence="1">Glycosyltransferase family 1 protein</fullName>
    </submittedName>
</protein>
<comment type="caution">
    <text evidence="1">The sequence shown here is derived from an EMBL/GenBank/DDBJ whole genome shotgun (WGS) entry which is preliminary data.</text>
</comment>
<dbReference type="RefSeq" id="WP_205310098.1">
    <property type="nucleotide sequence ID" value="NZ_JAERPS020000001.1"/>
</dbReference>
<reference evidence="1 2" key="2">
    <citation type="submission" date="2021-08" db="EMBL/GenBank/DDBJ databases">
        <title>Rheinheimera aquimaris sp. nov., isolated from seawater of the East Sea in Korea.</title>
        <authorList>
            <person name="Kim K.H."/>
            <person name="Wenting R."/>
            <person name="Kim K.R."/>
            <person name="Jeon C.O."/>
        </authorList>
    </citation>
    <scope>NUCLEOTIDE SEQUENCE [LARGE SCALE GENOMIC DNA]</scope>
    <source>
        <strain evidence="1 2">MA-13</strain>
    </source>
</reference>
<sequence>MAIVKVQRVILVEERPNPSSDFFVLPLLKQQQCQVQRLSFTQLPAAHELAGCCLIFVRYIPPQWRQWITQHHSTLAQLVLFIDDDILDPASSAGMPWRYRLKLWRLSYRAVPWLRRLQGELWVANQYLAQKYQQWQPQQLCAIPCLPLLAKPPVTLFYHGSSSHQAEARWLLPVVKAALQRMPELNFEIIADKKIAALYRGMARVQVLYPMSWPSYQALLQRQRYHIGLAPLLPLPFNLARSVTKFFDITAAGAVGIYADSAIYQAVRDKQSGIVLPMDPQRWLDEIVSLAADSNKQQQLLQQAQQQLASWQFGDDCAR</sequence>
<dbReference type="SUPFAM" id="SSF53756">
    <property type="entry name" value="UDP-Glycosyltransferase/glycogen phosphorylase"/>
    <property type="match status" value="1"/>
</dbReference>
<dbReference type="EMBL" id="JAERPS020000001">
    <property type="protein sequence ID" value="MBZ9610364.1"/>
    <property type="molecule type" value="Genomic_DNA"/>
</dbReference>
<evidence type="ECO:0000313" key="1">
    <source>
        <dbReference type="EMBL" id="MBZ9610364.1"/>
    </source>
</evidence>
<name>A0ABS7X5C3_9GAMM</name>
<gene>
    <name evidence="1" type="ORF">I4W93_002020</name>
</gene>
<accession>A0ABS7X5C3</accession>
<keyword evidence="2" id="KW-1185">Reference proteome</keyword>
<evidence type="ECO:0000313" key="2">
    <source>
        <dbReference type="Proteomes" id="UP000663814"/>
    </source>
</evidence>
<organism evidence="1 2">
    <name type="scientific">Rheinheimera maricola</name>
    <dbReference type="NCBI Taxonomy" id="2793282"/>
    <lineage>
        <taxon>Bacteria</taxon>
        <taxon>Pseudomonadati</taxon>
        <taxon>Pseudomonadota</taxon>
        <taxon>Gammaproteobacteria</taxon>
        <taxon>Chromatiales</taxon>
        <taxon>Chromatiaceae</taxon>
        <taxon>Rheinheimera</taxon>
    </lineage>
</organism>